<dbReference type="InterPro" id="IPR029044">
    <property type="entry name" value="Nucleotide-diphossugar_trans"/>
</dbReference>
<gene>
    <name evidence="2" type="ORF">C5689_00385</name>
</gene>
<evidence type="ECO:0000259" key="1">
    <source>
        <dbReference type="Pfam" id="PF00535"/>
    </source>
</evidence>
<sequence>MKTPKISIAMATYNGGKYISEQLESLAKQTIAPYELVVCDDGSTDATVSIVEDFAERAPFPVRIYVNDENLGYADNFLGAASRCAGDWIAFCDQDDVWLPRKIEILSKKLREASSAELMWIAHTSLVSDEKLNLTGARWPDIPRDAHKSRSTHYGFFGCVGFSTVFNARLAKSIDHSLRPRMYWPIFNGPPGHDLWIGILANAMGDMAFVSEPLAIWRRHGRSATGTPTRTSILDGARRSMIATDPEHYIFSGDMAAETSSCFKKIAQSSCDPLISSRASEAAARFQILSENLTLRGALYRKTGHVDRAAICWKLIYRNAYFGKAFHSLGAKSFVKDMLFAFGGLYLLRRLASAGSPTHD</sequence>
<reference evidence="2 3" key="1">
    <citation type="journal article" date="2018" name="Appl. Microbiol. Biotechnol.">
        <title>Co-cultivation of the strictly anaerobic methanogen Methanosarcina barkeri with aerobic methanotrophs in an oxygen-limited membrane bioreactor.</title>
        <authorList>
            <person name="In 't Zandt M.H."/>
            <person name="van den Bosch T.J.M."/>
            <person name="Rijkers R."/>
            <person name="van Kessel M.A.H.J."/>
            <person name="Jetten M.S.M."/>
            <person name="Welte C.U."/>
        </authorList>
    </citation>
    <scope>NUCLEOTIDE SEQUENCE [LARGE SCALE GENOMIC DNA]</scope>
    <source>
        <strain evidence="2 3">DSM 17706</strain>
    </source>
</reference>
<dbReference type="OrthoDB" id="9802649at2"/>
<name>A0A2U1SVG7_METSR</name>
<dbReference type="EMBL" id="PUIV01000001">
    <property type="protein sequence ID" value="PWB95615.1"/>
    <property type="molecule type" value="Genomic_DNA"/>
</dbReference>
<dbReference type="Proteomes" id="UP000245137">
    <property type="component" value="Unassembled WGS sequence"/>
</dbReference>
<proteinExistence type="predicted"/>
<feature type="domain" description="Glycosyltransferase 2-like" evidence="1">
    <location>
        <begin position="7"/>
        <end position="169"/>
    </location>
</feature>
<comment type="caution">
    <text evidence="2">The sequence shown here is derived from an EMBL/GenBank/DDBJ whole genome shotgun (WGS) entry which is preliminary data.</text>
</comment>
<protein>
    <recommendedName>
        <fullName evidence="1">Glycosyltransferase 2-like domain-containing protein</fullName>
    </recommendedName>
</protein>
<dbReference type="RefSeq" id="WP_108915297.1">
    <property type="nucleotide sequence ID" value="NZ_BGJY01000001.1"/>
</dbReference>
<keyword evidence="3" id="KW-1185">Reference proteome</keyword>
<evidence type="ECO:0000313" key="3">
    <source>
        <dbReference type="Proteomes" id="UP000245137"/>
    </source>
</evidence>
<evidence type="ECO:0000313" key="2">
    <source>
        <dbReference type="EMBL" id="PWB95615.1"/>
    </source>
</evidence>
<dbReference type="Pfam" id="PF00535">
    <property type="entry name" value="Glycos_transf_2"/>
    <property type="match status" value="1"/>
</dbReference>
<dbReference type="Gene3D" id="3.90.550.10">
    <property type="entry name" value="Spore Coat Polysaccharide Biosynthesis Protein SpsA, Chain A"/>
    <property type="match status" value="1"/>
</dbReference>
<dbReference type="PANTHER" id="PTHR22916">
    <property type="entry name" value="GLYCOSYLTRANSFERASE"/>
    <property type="match status" value="1"/>
</dbReference>
<dbReference type="GO" id="GO:0016758">
    <property type="term" value="F:hexosyltransferase activity"/>
    <property type="evidence" value="ECO:0007669"/>
    <property type="project" value="UniProtKB-ARBA"/>
</dbReference>
<accession>A0A2U1SVG7</accession>
<dbReference type="SUPFAM" id="SSF53448">
    <property type="entry name" value="Nucleotide-diphospho-sugar transferases"/>
    <property type="match status" value="1"/>
</dbReference>
<dbReference type="AlphaFoldDB" id="A0A2U1SVG7"/>
<organism evidence="2 3">
    <name type="scientific">Methylosinus sporium</name>
    <dbReference type="NCBI Taxonomy" id="428"/>
    <lineage>
        <taxon>Bacteria</taxon>
        <taxon>Pseudomonadati</taxon>
        <taxon>Pseudomonadota</taxon>
        <taxon>Alphaproteobacteria</taxon>
        <taxon>Hyphomicrobiales</taxon>
        <taxon>Methylocystaceae</taxon>
        <taxon>Methylosinus</taxon>
    </lineage>
</organism>
<dbReference type="InterPro" id="IPR001173">
    <property type="entry name" value="Glyco_trans_2-like"/>
</dbReference>
<dbReference type="PANTHER" id="PTHR22916:SF3">
    <property type="entry name" value="UDP-GLCNAC:BETAGAL BETA-1,3-N-ACETYLGLUCOSAMINYLTRANSFERASE-LIKE PROTEIN 1"/>
    <property type="match status" value="1"/>
</dbReference>